<evidence type="ECO:0000256" key="7">
    <source>
        <dbReference type="ARBA" id="ARBA00023136"/>
    </source>
</evidence>
<keyword evidence="5 8" id="KW-1133">Transmembrane helix</keyword>
<sequence length="451" mass="49444">MNKIKIKLDELSPAQIIVAFYLIAVIISVILLSLPFALEPGVEWSFIDVLFTAVSAISVTGLTVVSTPDSLSTAGIFILMFILQFGGIGIMTLGTFFWLLFGKKIGLRERRLIMTDQNQSNLSGLVVLMKQILGIILLIELVGALILGTYFLQYFPTRQEAYLQGLFASVSATTNAGFDITGESLIPFAKDYFVQSINIILLTLGAIGFPVLIELKAFFQHKSDRGFHFRFSLYTKLTTTTFFALMAAGTVVIILLEFDQFFKGKPWHESLFYAFFQSTTTRNGGLATMDVSDFSDATLIVLCILMFIGASPSSVGGGIRTTTFAVNILFLLNFAKGSSTIKAFKREIHQEDVMKSLAVTLMAALVCTLAVVLLSITEPFSTLQILFEVCSAFGTTGLSMGITADLSSFGKVIIIALMFIGRIGILSFLVIIGVRKQKALYHYPKERIIIG</sequence>
<dbReference type="PANTHER" id="PTHR32024:SF4">
    <property type="entry name" value="KTR SYSTEM POTASSIUM UPTAKE PROTEIN D"/>
    <property type="match status" value="1"/>
</dbReference>
<name>A0ABS2NET0_9BACI</name>
<reference evidence="9 10" key="1">
    <citation type="submission" date="2021-01" db="EMBL/GenBank/DDBJ databases">
        <title>Genomic Encyclopedia of Type Strains, Phase IV (KMG-IV): sequencing the most valuable type-strain genomes for metagenomic binning, comparative biology and taxonomic classification.</title>
        <authorList>
            <person name="Goeker M."/>
        </authorList>
    </citation>
    <scope>NUCLEOTIDE SEQUENCE [LARGE SCALE GENOMIC DNA]</scope>
    <source>
        <strain evidence="9 10">DSM 24834</strain>
    </source>
</reference>
<evidence type="ECO:0000256" key="5">
    <source>
        <dbReference type="ARBA" id="ARBA00022989"/>
    </source>
</evidence>
<dbReference type="InterPro" id="IPR003445">
    <property type="entry name" value="Cat_transpt"/>
</dbReference>
<evidence type="ECO:0000256" key="8">
    <source>
        <dbReference type="SAM" id="Phobius"/>
    </source>
</evidence>
<comment type="caution">
    <text evidence="9">The sequence shown here is derived from an EMBL/GenBank/DDBJ whole genome shotgun (WGS) entry which is preliminary data.</text>
</comment>
<feature type="transmembrane region" description="Helical" evidence="8">
    <location>
        <begin position="122"/>
        <end position="155"/>
    </location>
</feature>
<feature type="transmembrane region" description="Helical" evidence="8">
    <location>
        <begin position="294"/>
        <end position="311"/>
    </location>
</feature>
<evidence type="ECO:0000256" key="2">
    <source>
        <dbReference type="ARBA" id="ARBA00022448"/>
    </source>
</evidence>
<keyword evidence="7 8" id="KW-0472">Membrane</keyword>
<comment type="subcellular location">
    <subcellularLocation>
        <location evidence="1">Cell membrane</location>
        <topology evidence="1">Multi-pass membrane protein</topology>
    </subcellularLocation>
</comment>
<evidence type="ECO:0000256" key="4">
    <source>
        <dbReference type="ARBA" id="ARBA00022692"/>
    </source>
</evidence>
<proteinExistence type="predicted"/>
<feature type="transmembrane region" description="Helical" evidence="8">
    <location>
        <begin position="233"/>
        <end position="256"/>
    </location>
</feature>
<feature type="transmembrane region" description="Helical" evidence="8">
    <location>
        <begin position="412"/>
        <end position="434"/>
    </location>
</feature>
<dbReference type="PANTHER" id="PTHR32024">
    <property type="entry name" value="TRK SYSTEM POTASSIUM UPTAKE PROTEIN TRKG-RELATED"/>
    <property type="match status" value="1"/>
</dbReference>
<feature type="transmembrane region" description="Helical" evidence="8">
    <location>
        <begin position="192"/>
        <end position="213"/>
    </location>
</feature>
<feature type="transmembrane region" description="Helical" evidence="8">
    <location>
        <begin position="45"/>
        <end position="64"/>
    </location>
</feature>
<keyword evidence="6" id="KW-0406">Ion transport</keyword>
<keyword evidence="2" id="KW-0813">Transport</keyword>
<keyword evidence="4 8" id="KW-0812">Transmembrane</keyword>
<organism evidence="9 10">
    <name type="scientific">Rossellomorea pakistanensis</name>
    <dbReference type="NCBI Taxonomy" id="992288"/>
    <lineage>
        <taxon>Bacteria</taxon>
        <taxon>Bacillati</taxon>
        <taxon>Bacillota</taxon>
        <taxon>Bacilli</taxon>
        <taxon>Bacillales</taxon>
        <taxon>Bacillaceae</taxon>
        <taxon>Rossellomorea</taxon>
    </lineage>
</organism>
<keyword evidence="3" id="KW-1003">Cell membrane</keyword>
<accession>A0ABS2NET0</accession>
<gene>
    <name evidence="9" type="ORF">JOC86_002916</name>
</gene>
<keyword evidence="10" id="KW-1185">Reference proteome</keyword>
<feature type="transmembrane region" description="Helical" evidence="8">
    <location>
        <begin position="356"/>
        <end position="376"/>
    </location>
</feature>
<evidence type="ECO:0000256" key="3">
    <source>
        <dbReference type="ARBA" id="ARBA00022475"/>
    </source>
</evidence>
<evidence type="ECO:0000256" key="1">
    <source>
        <dbReference type="ARBA" id="ARBA00004651"/>
    </source>
</evidence>
<feature type="transmembrane region" description="Helical" evidence="8">
    <location>
        <begin position="76"/>
        <end position="101"/>
    </location>
</feature>
<dbReference type="EMBL" id="JAFBDZ010000003">
    <property type="protein sequence ID" value="MBM7586364.1"/>
    <property type="molecule type" value="Genomic_DNA"/>
</dbReference>
<protein>
    <submittedName>
        <fullName evidence="9">Potassium uptake TrkH family protein</fullName>
    </submittedName>
</protein>
<feature type="transmembrane region" description="Helical" evidence="8">
    <location>
        <begin position="16"/>
        <end position="38"/>
    </location>
</feature>
<evidence type="ECO:0000313" key="9">
    <source>
        <dbReference type="EMBL" id="MBM7586364.1"/>
    </source>
</evidence>
<dbReference type="Pfam" id="PF02386">
    <property type="entry name" value="TrkH"/>
    <property type="match status" value="1"/>
</dbReference>
<evidence type="ECO:0000313" key="10">
    <source>
        <dbReference type="Proteomes" id="UP001646157"/>
    </source>
</evidence>
<evidence type="ECO:0000256" key="6">
    <source>
        <dbReference type="ARBA" id="ARBA00023065"/>
    </source>
</evidence>
<dbReference type="Proteomes" id="UP001646157">
    <property type="component" value="Unassembled WGS sequence"/>
</dbReference>